<accession>A0A9P6WNH8</accession>
<feature type="compositionally biased region" description="Low complexity" evidence="1">
    <location>
        <begin position="21"/>
        <end position="32"/>
    </location>
</feature>
<sequence>MTSTHESKPSYFGDQVTFAFPSSDSPSGISSIENVSELNLSNKNNEDGDDDDQEKDRTNHNQTYNHPGDCTTTTIERAGSIFIKSGIPKVKPFADSFNNVSDSPTKSLSIKTKPINITEKVLPSTPEKEDISKRVFSPQTSLLKNRDSLRQINYSRSSVSTTPFTRSFVNPYLKGSILRKHKEEVENDEMLKNRVISMRNNNILEDDNNSNNENENNNDNDYDDTFEIDNEDTPFVKEKTEELKIPRRSSKRVTRFGGFSTGSILRYKSVNTLNSSNGIKRSNNSFKSVDMSGLDNLLGELLTYKDVTRKSSGVDSINKLNKTPARSPTTKKSTRIVSNLNQIQEHKKLEILDSDSTSIKPFDVSKSIHKSRSLARSISNASEEIELLKKHQYDPSTATSSSRGSNTKTNTNVSTNTQYNKPLPKVKEEKHVEKCELKRSNAVKRKWVLIEYLINIFNSIKNASKQSWRLIKGSFKKNVLFRRKSLIKKDRNVVKVKISDPVLVDINETAFKSQVLNKSTHPSISKKLKENEEYNESLKSISNKSSPLFSNGGRMSSISGKSGSISGSYSTDSKNGKSNQDNENILETEILSEKRLSTIPSISELGEMNEFDEKNKQLVMLWRHYLGISIKNRIDMKVDLNKVNMIERIKAIQSDLSRKKSLDINGKIEIEKIMQKYVTYDNTSRSSTISTGIITSPLSFKGNNRRFTNGSGNSWATVDSSNEEYEYVSVNDDYGYSDRSSISTIGEESSDFDGIRSGSTLSSMSDLSDVYDEYSLLSDRDEDESSDDYETRDDSGTRDNHAVTKSPYKLGSKKGQIKQIAKLRKKAHNIDDIVQLHANSSDDNNNSKSIDNSITLRRNISCLQKAKKSNHSFTSDAFSPEHLSSSENIITAAYNFNDSILIGNNKRRNHNNSSYSSASSLPASPASLSSSYKSISMSYPPIHSNQQQQQQPLKRSFTTTATSTKLRKPLTSSLSPSSTTIPTQPSNLVKRVTISDNTVDIVSGQKYVRNSDYHYTVNPNYGQTNDDTSSISSLNDPNQEYKFVLDDHIFPGRSETYSSISSQNTPTMTDSENVITVQQKR</sequence>
<feature type="non-terminal residue" evidence="2">
    <location>
        <position position="1081"/>
    </location>
</feature>
<evidence type="ECO:0000313" key="2">
    <source>
        <dbReference type="EMBL" id="KAG0690384.1"/>
    </source>
</evidence>
<feature type="compositionally biased region" description="Low complexity" evidence="1">
    <location>
        <begin position="937"/>
        <end position="951"/>
    </location>
</feature>
<feature type="region of interest" description="Disordered" evidence="1">
    <location>
        <begin position="389"/>
        <end position="420"/>
    </location>
</feature>
<feature type="compositionally biased region" description="Low complexity" evidence="1">
    <location>
        <begin position="405"/>
        <end position="420"/>
    </location>
</feature>
<evidence type="ECO:0000256" key="1">
    <source>
        <dbReference type="SAM" id="MobiDB-lite"/>
    </source>
</evidence>
<dbReference type="EMBL" id="PUHW01000034">
    <property type="protein sequence ID" value="KAG0690384.1"/>
    <property type="molecule type" value="Genomic_DNA"/>
</dbReference>
<feature type="compositionally biased region" description="Polar residues" evidence="1">
    <location>
        <begin position="394"/>
        <end position="404"/>
    </location>
</feature>
<feature type="compositionally biased region" description="Acidic residues" evidence="1">
    <location>
        <begin position="216"/>
        <end position="228"/>
    </location>
</feature>
<feature type="region of interest" description="Disordered" evidence="1">
    <location>
        <begin position="1"/>
        <end position="71"/>
    </location>
</feature>
<protein>
    <submittedName>
        <fullName evidence="2">Uncharacterized protein</fullName>
    </submittedName>
</protein>
<name>A0A9P6WNH8_9ASCO</name>
<feature type="compositionally biased region" description="Low complexity" evidence="1">
    <location>
        <begin position="969"/>
        <end position="983"/>
    </location>
</feature>
<feature type="region of interest" description="Disordered" evidence="1">
    <location>
        <begin position="776"/>
        <end position="810"/>
    </location>
</feature>
<feature type="region of interest" description="Disordered" evidence="1">
    <location>
        <begin position="201"/>
        <end position="228"/>
    </location>
</feature>
<feature type="compositionally biased region" description="Polar residues" evidence="1">
    <location>
        <begin position="60"/>
        <end position="71"/>
    </location>
</feature>
<feature type="compositionally biased region" description="Acidic residues" evidence="1">
    <location>
        <begin position="780"/>
        <end position="791"/>
    </location>
</feature>
<reference evidence="2" key="1">
    <citation type="submission" date="2020-11" db="EMBL/GenBank/DDBJ databases">
        <title>Kefir isolates.</title>
        <authorList>
            <person name="Marcisauskas S."/>
            <person name="Kim Y."/>
            <person name="Blasche S."/>
        </authorList>
    </citation>
    <scope>NUCLEOTIDE SEQUENCE</scope>
    <source>
        <strain evidence="2">Olga-1</strain>
    </source>
</reference>
<gene>
    <name evidence="2" type="ORF">C6P40_003098</name>
</gene>
<feature type="compositionally biased region" description="Basic and acidic residues" evidence="1">
    <location>
        <begin position="792"/>
        <end position="802"/>
    </location>
</feature>
<comment type="caution">
    <text evidence="2">The sequence shown here is derived from an EMBL/GenBank/DDBJ whole genome shotgun (WGS) entry which is preliminary data.</text>
</comment>
<feature type="compositionally biased region" description="Low complexity" evidence="1">
    <location>
        <begin position="552"/>
        <end position="573"/>
    </location>
</feature>
<feature type="region of interest" description="Disordered" evidence="1">
    <location>
        <begin position="1057"/>
        <end position="1081"/>
    </location>
</feature>
<proteinExistence type="predicted"/>
<feature type="region of interest" description="Disordered" evidence="1">
    <location>
        <begin position="545"/>
        <end position="583"/>
    </location>
</feature>
<dbReference type="AlphaFoldDB" id="A0A9P6WNH8"/>
<feature type="compositionally biased region" description="Polar residues" evidence="1">
    <location>
        <begin position="952"/>
        <end position="961"/>
    </location>
</feature>
<feature type="region of interest" description="Disordered" evidence="1">
    <location>
        <begin position="937"/>
        <end position="984"/>
    </location>
</feature>
<organism evidence="2 3">
    <name type="scientific">Pichia californica</name>
    <dbReference type="NCBI Taxonomy" id="460514"/>
    <lineage>
        <taxon>Eukaryota</taxon>
        <taxon>Fungi</taxon>
        <taxon>Dikarya</taxon>
        <taxon>Ascomycota</taxon>
        <taxon>Saccharomycotina</taxon>
        <taxon>Pichiomycetes</taxon>
        <taxon>Pichiales</taxon>
        <taxon>Pichiaceae</taxon>
        <taxon>Pichia</taxon>
    </lineage>
</organism>
<dbReference type="Proteomes" id="UP000697127">
    <property type="component" value="Unassembled WGS sequence"/>
</dbReference>
<keyword evidence="3" id="KW-1185">Reference proteome</keyword>
<evidence type="ECO:0000313" key="3">
    <source>
        <dbReference type="Proteomes" id="UP000697127"/>
    </source>
</evidence>